<dbReference type="PROSITE" id="PS50943">
    <property type="entry name" value="HTH_CROC1"/>
    <property type="match status" value="1"/>
</dbReference>
<reference evidence="2 3" key="1">
    <citation type="submission" date="2019-12" db="EMBL/GenBank/DDBJ databases">
        <title>Novel species isolated from a subtropical stream in China.</title>
        <authorList>
            <person name="Lu H."/>
        </authorList>
    </citation>
    <scope>NUCLEOTIDE SEQUENCE [LARGE SCALE GENOMIC DNA]</scope>
    <source>
        <strain evidence="2 3">FT134W</strain>
    </source>
</reference>
<dbReference type="SMART" id="SM00530">
    <property type="entry name" value="HTH_XRE"/>
    <property type="match status" value="1"/>
</dbReference>
<comment type="caution">
    <text evidence="2">The sequence shown here is derived from an EMBL/GenBank/DDBJ whole genome shotgun (WGS) entry which is preliminary data.</text>
</comment>
<dbReference type="SUPFAM" id="SSF47413">
    <property type="entry name" value="lambda repressor-like DNA-binding domains"/>
    <property type="match status" value="1"/>
</dbReference>
<dbReference type="RefSeq" id="WP_161050986.1">
    <property type="nucleotide sequence ID" value="NZ_WWCR01000018.1"/>
</dbReference>
<dbReference type="CDD" id="cd00093">
    <property type="entry name" value="HTH_XRE"/>
    <property type="match status" value="1"/>
</dbReference>
<dbReference type="AlphaFoldDB" id="A0A7X4H258"/>
<dbReference type="Gene3D" id="1.10.260.40">
    <property type="entry name" value="lambda repressor-like DNA-binding domains"/>
    <property type="match status" value="1"/>
</dbReference>
<sequence>MNAAENAQHVRLLTPAELAACIKLFRETRQWSQEQLADISGLNVRTIQRVERGLTASLDTRRALAGAFGAEDIDAFNKPFAIPSEEACKAAKEKFDREHVTLTTLPLTTGKQLAKLAEICSIDMSEPGFELPREADQTFAVLVDYLRGYRDCAPDYAEAQKFDVYDEMQSLIDALKKFGVSLRYAERKMHVKFGAEADSTPMPVNILYVIAFPLGKEPEQFATVNLQNKHTCRPVLCTRGEMKI</sequence>
<name>A0A7X4H258_9BURK</name>
<dbReference type="Proteomes" id="UP000469734">
    <property type="component" value="Unassembled WGS sequence"/>
</dbReference>
<evidence type="ECO:0000313" key="3">
    <source>
        <dbReference type="Proteomes" id="UP000469734"/>
    </source>
</evidence>
<dbReference type="InterPro" id="IPR010982">
    <property type="entry name" value="Lambda_DNA-bd_dom_sf"/>
</dbReference>
<dbReference type="InterPro" id="IPR001387">
    <property type="entry name" value="Cro/C1-type_HTH"/>
</dbReference>
<feature type="domain" description="HTH cro/C1-type" evidence="1">
    <location>
        <begin position="22"/>
        <end position="76"/>
    </location>
</feature>
<protein>
    <submittedName>
        <fullName evidence="2">Helix-turn-helix domain-containing protein</fullName>
    </submittedName>
</protein>
<accession>A0A7X4H258</accession>
<dbReference type="EMBL" id="WWCR01000018">
    <property type="protein sequence ID" value="MYM73931.1"/>
    <property type="molecule type" value="Genomic_DNA"/>
</dbReference>
<dbReference type="Pfam" id="PF01381">
    <property type="entry name" value="HTH_3"/>
    <property type="match status" value="1"/>
</dbReference>
<organism evidence="2 3">
    <name type="scientific">Duganella margarita</name>
    <dbReference type="NCBI Taxonomy" id="2692170"/>
    <lineage>
        <taxon>Bacteria</taxon>
        <taxon>Pseudomonadati</taxon>
        <taxon>Pseudomonadota</taxon>
        <taxon>Betaproteobacteria</taxon>
        <taxon>Burkholderiales</taxon>
        <taxon>Oxalobacteraceae</taxon>
        <taxon>Telluria group</taxon>
        <taxon>Duganella</taxon>
    </lineage>
</organism>
<dbReference type="GO" id="GO:0003677">
    <property type="term" value="F:DNA binding"/>
    <property type="evidence" value="ECO:0007669"/>
    <property type="project" value="InterPro"/>
</dbReference>
<evidence type="ECO:0000259" key="1">
    <source>
        <dbReference type="PROSITE" id="PS50943"/>
    </source>
</evidence>
<gene>
    <name evidence="2" type="ORF">GTP56_17225</name>
</gene>
<proteinExistence type="predicted"/>
<evidence type="ECO:0000313" key="2">
    <source>
        <dbReference type="EMBL" id="MYM73931.1"/>
    </source>
</evidence>